<evidence type="ECO:0000259" key="5">
    <source>
        <dbReference type="SMART" id="SM00382"/>
    </source>
</evidence>
<dbReference type="Pfam" id="PF09336">
    <property type="entry name" value="Vps4_C"/>
    <property type="match status" value="1"/>
</dbReference>
<dbReference type="GO" id="GO:0016887">
    <property type="term" value="F:ATP hydrolysis activity"/>
    <property type="evidence" value="ECO:0007669"/>
    <property type="project" value="InterPro"/>
</dbReference>
<proteinExistence type="inferred from homology"/>
<dbReference type="GO" id="GO:0005524">
    <property type="term" value="F:ATP binding"/>
    <property type="evidence" value="ECO:0007669"/>
    <property type="project" value="UniProtKB-KW"/>
</dbReference>
<dbReference type="InterPro" id="IPR003959">
    <property type="entry name" value="ATPase_AAA_core"/>
</dbReference>
<gene>
    <name evidence="6" type="ORF">SK128_007830</name>
</gene>
<dbReference type="InterPro" id="IPR041569">
    <property type="entry name" value="AAA_lid_3"/>
</dbReference>
<organism evidence="6 7">
    <name type="scientific">Halocaridina rubra</name>
    <name type="common">Hawaiian red shrimp</name>
    <dbReference type="NCBI Taxonomy" id="373956"/>
    <lineage>
        <taxon>Eukaryota</taxon>
        <taxon>Metazoa</taxon>
        <taxon>Ecdysozoa</taxon>
        <taxon>Arthropoda</taxon>
        <taxon>Crustacea</taxon>
        <taxon>Multicrustacea</taxon>
        <taxon>Malacostraca</taxon>
        <taxon>Eumalacostraca</taxon>
        <taxon>Eucarida</taxon>
        <taxon>Decapoda</taxon>
        <taxon>Pleocyemata</taxon>
        <taxon>Caridea</taxon>
        <taxon>Atyoidea</taxon>
        <taxon>Atyidae</taxon>
        <taxon>Halocaridina</taxon>
    </lineage>
</organism>
<accession>A0AAN8WVC2</accession>
<dbReference type="InterPro" id="IPR003960">
    <property type="entry name" value="ATPase_AAA_CS"/>
</dbReference>
<dbReference type="Proteomes" id="UP001381693">
    <property type="component" value="Unassembled WGS sequence"/>
</dbReference>
<dbReference type="InterPro" id="IPR027417">
    <property type="entry name" value="P-loop_NTPase"/>
</dbReference>
<dbReference type="Pfam" id="PF17862">
    <property type="entry name" value="AAA_lid_3"/>
    <property type="match status" value="1"/>
</dbReference>
<dbReference type="Gene3D" id="1.10.8.60">
    <property type="match status" value="1"/>
</dbReference>
<comment type="similarity">
    <text evidence="1 4">Belongs to the AAA ATPase family.</text>
</comment>
<evidence type="ECO:0000256" key="3">
    <source>
        <dbReference type="ARBA" id="ARBA00022840"/>
    </source>
</evidence>
<reference evidence="6 7" key="1">
    <citation type="submission" date="2023-11" db="EMBL/GenBank/DDBJ databases">
        <title>Halocaridina rubra genome assembly.</title>
        <authorList>
            <person name="Smith C."/>
        </authorList>
    </citation>
    <scope>NUCLEOTIDE SEQUENCE [LARGE SCALE GENOMIC DNA]</scope>
    <source>
        <strain evidence="6">EP-1</strain>
        <tissue evidence="6">Whole</tissue>
    </source>
</reference>
<dbReference type="FunFam" id="3.40.50.300:FF:002588">
    <property type="entry name" value="ATPase, AAA family"/>
    <property type="match status" value="1"/>
</dbReference>
<dbReference type="InterPro" id="IPR050304">
    <property type="entry name" value="MT-severing_AAA_ATPase"/>
</dbReference>
<keyword evidence="2 4" id="KW-0547">Nucleotide-binding</keyword>
<dbReference type="Pfam" id="PF00004">
    <property type="entry name" value="AAA"/>
    <property type="match status" value="1"/>
</dbReference>
<keyword evidence="3 4" id="KW-0067">ATP-binding</keyword>
<dbReference type="PANTHER" id="PTHR23074">
    <property type="entry name" value="AAA DOMAIN-CONTAINING"/>
    <property type="match status" value="1"/>
</dbReference>
<dbReference type="GO" id="GO:0007033">
    <property type="term" value="P:vacuole organization"/>
    <property type="evidence" value="ECO:0007669"/>
    <property type="project" value="TreeGrafter"/>
</dbReference>
<keyword evidence="7" id="KW-1185">Reference proteome</keyword>
<dbReference type="AlphaFoldDB" id="A0AAN8WVC2"/>
<protein>
    <recommendedName>
        <fullName evidence="5">AAA+ ATPase domain-containing protein</fullName>
    </recommendedName>
</protein>
<dbReference type="SUPFAM" id="SSF52540">
    <property type="entry name" value="P-loop containing nucleoside triphosphate hydrolases"/>
    <property type="match status" value="1"/>
</dbReference>
<feature type="domain" description="AAA+ ATPase" evidence="5">
    <location>
        <begin position="181"/>
        <end position="318"/>
    </location>
</feature>
<evidence type="ECO:0000313" key="7">
    <source>
        <dbReference type="Proteomes" id="UP001381693"/>
    </source>
</evidence>
<dbReference type="InterPro" id="IPR003593">
    <property type="entry name" value="AAA+_ATPase"/>
</dbReference>
<comment type="caution">
    <text evidence="6">The sequence shown here is derived from an EMBL/GenBank/DDBJ whole genome shotgun (WGS) entry which is preliminary data.</text>
</comment>
<dbReference type="GO" id="GO:0016197">
    <property type="term" value="P:endosomal transport"/>
    <property type="evidence" value="ECO:0007669"/>
    <property type="project" value="TreeGrafter"/>
</dbReference>
<dbReference type="PANTHER" id="PTHR23074:SF72">
    <property type="entry name" value="VACUOLAR PROTEIN SORTING-ASSOCIATED PROTEIN 4B"/>
    <property type="match status" value="1"/>
</dbReference>
<evidence type="ECO:0000313" key="6">
    <source>
        <dbReference type="EMBL" id="KAK7072852.1"/>
    </source>
</evidence>
<name>A0AAN8WVC2_HALRR</name>
<sequence>MKCPEESQWLDNNGRSDMQLYQEALSCMELIACQLEQDYDRPFVTHLYDRCNSAIHHLRSSQQNPNISNSLENLLDTLSFQRSLLEPRRDNDNGSSKKRINCEGRNMAFGSGPKASHIGSECDERSVLERQTAVDEMLLPCIPQGGRLDEVAGLHEVKQCLKEALIMPPQYPQLFQGVVKAWTRILLYGPPGTGKTKLAKAIASELKCRFYCVSSASILSYWLGESEKLIRELFTKVRQQPGLSVIFFDEIDSLCRKRSSREDEHSRRVKTELLRQIESTDDDESSKVFILGATNCPWDLDTAFLRRFQRRIYVPLPDRETRLAIISGQFRNSPLQITDSDWMKLLDATEGYSGADLTHLTMAAAFQPIRDLQSSRFWKFTTDNKITPCSSETLGAMQYTLNKLPADRVVARDVEMSDFMKALETTPKTVSPETVQLYKEFSSSSH</sequence>
<dbReference type="PROSITE" id="PS00674">
    <property type="entry name" value="AAA"/>
    <property type="match status" value="1"/>
</dbReference>
<evidence type="ECO:0000256" key="2">
    <source>
        <dbReference type="ARBA" id="ARBA00022741"/>
    </source>
</evidence>
<dbReference type="InterPro" id="IPR015415">
    <property type="entry name" value="Spast_Vps4_C"/>
</dbReference>
<dbReference type="Gene3D" id="3.40.50.300">
    <property type="entry name" value="P-loop containing nucleotide triphosphate hydrolases"/>
    <property type="match status" value="1"/>
</dbReference>
<dbReference type="SMART" id="SM00382">
    <property type="entry name" value="AAA"/>
    <property type="match status" value="1"/>
</dbReference>
<evidence type="ECO:0000256" key="4">
    <source>
        <dbReference type="RuleBase" id="RU003651"/>
    </source>
</evidence>
<evidence type="ECO:0000256" key="1">
    <source>
        <dbReference type="ARBA" id="ARBA00006914"/>
    </source>
</evidence>
<dbReference type="EMBL" id="JAXCGZ010013324">
    <property type="protein sequence ID" value="KAK7072852.1"/>
    <property type="molecule type" value="Genomic_DNA"/>
</dbReference>